<dbReference type="OrthoDB" id="4835103at2759"/>
<dbReference type="SMART" id="SM00382">
    <property type="entry name" value="AAA"/>
    <property type="match status" value="1"/>
</dbReference>
<dbReference type="InterPro" id="IPR041569">
    <property type="entry name" value="AAA_lid_3"/>
</dbReference>
<dbReference type="Pfam" id="PF00004">
    <property type="entry name" value="AAA"/>
    <property type="match status" value="1"/>
</dbReference>
<feature type="region of interest" description="Disordered" evidence="5">
    <location>
        <begin position="27"/>
        <end position="58"/>
    </location>
</feature>
<dbReference type="EMBL" id="JAATWM020000012">
    <property type="protein sequence ID" value="KAF9877863.1"/>
    <property type="molecule type" value="Genomic_DNA"/>
</dbReference>
<dbReference type="Gene3D" id="3.40.50.300">
    <property type="entry name" value="P-loop containing nucleotide triphosphate hydrolases"/>
    <property type="match status" value="1"/>
</dbReference>
<dbReference type="GO" id="GO:0016887">
    <property type="term" value="F:ATP hydrolysis activity"/>
    <property type="evidence" value="ECO:0007669"/>
    <property type="project" value="InterPro"/>
</dbReference>
<keyword evidence="4" id="KW-0067">ATP-binding</keyword>
<keyword evidence="2" id="KW-0547">Nucleotide-binding</keyword>
<dbReference type="AlphaFoldDB" id="A0A9P6I7M5"/>
<dbReference type="InterPro" id="IPR003959">
    <property type="entry name" value="ATPase_AAA_core"/>
</dbReference>
<reference evidence="7" key="1">
    <citation type="submission" date="2020-03" db="EMBL/GenBank/DDBJ databases">
        <authorList>
            <person name="He L."/>
        </authorList>
    </citation>
    <scope>NUCLEOTIDE SEQUENCE</scope>
    <source>
        <strain evidence="7">CkLH20</strain>
    </source>
</reference>
<reference evidence="7" key="2">
    <citation type="submission" date="2020-11" db="EMBL/GenBank/DDBJ databases">
        <title>Whole genome sequencing of Colletotrichum sp.</title>
        <authorList>
            <person name="Li H."/>
        </authorList>
    </citation>
    <scope>NUCLEOTIDE SEQUENCE</scope>
    <source>
        <strain evidence="7">CkLH20</strain>
    </source>
</reference>
<dbReference type="PANTHER" id="PTHR45644:SF56">
    <property type="entry name" value="AAA ATPASE, PUTATIVE (AFU_ORTHOLOGUE AFUA_2G12920)-RELATED"/>
    <property type="match status" value="1"/>
</dbReference>
<evidence type="ECO:0000259" key="6">
    <source>
        <dbReference type="SMART" id="SM00382"/>
    </source>
</evidence>
<evidence type="ECO:0000313" key="7">
    <source>
        <dbReference type="EMBL" id="KAF9877863.1"/>
    </source>
</evidence>
<dbReference type="GO" id="GO:0005741">
    <property type="term" value="C:mitochondrial outer membrane"/>
    <property type="evidence" value="ECO:0007669"/>
    <property type="project" value="UniProtKB-SubCell"/>
</dbReference>
<dbReference type="InterPro" id="IPR027417">
    <property type="entry name" value="P-loop_NTPase"/>
</dbReference>
<dbReference type="Proteomes" id="UP000781932">
    <property type="component" value="Unassembled WGS sequence"/>
</dbReference>
<dbReference type="InterPro" id="IPR003593">
    <property type="entry name" value="AAA+_ATPase"/>
</dbReference>
<comment type="caution">
    <text evidence="7">The sequence shown here is derived from an EMBL/GenBank/DDBJ whole genome shotgun (WGS) entry which is preliminary data.</text>
</comment>
<dbReference type="SUPFAM" id="SSF52540">
    <property type="entry name" value="P-loop containing nucleoside triphosphate hydrolases"/>
    <property type="match status" value="1"/>
</dbReference>
<keyword evidence="8" id="KW-1185">Reference proteome</keyword>
<sequence length="754" mass="85528">MANNSDAEFSYYLSDWFWERNIKLPPADPALSDTDHPTNGSQDGKGGSTPSDAPKDDIASGYLTDTATGFSAPKESLAELLDMARGLMVFDENTDLLVPESNFLIRSTTAGVAWRHYLDWIVQDLAQKMGAAVVTVSLQDLENLGTDFFAQEIEWRKTHGERSRPWGNRYPDRQLRYPMSNLFFSDVGSGDRQKMAMSAILDAVQDKQSELFQRVDKEPDDAESPEITSEGEPICDSAILIQIRDAEEFGDMDSNMAGRCICHLHRWVRDRREEGQEIALVCCTSGQSRWYENMFRKQLCGTPSLSITIEPPEPITDNAELERARVRQNNIWKIKRLLRERCAKLIQPGLLDPFTEWTGLSEEEYEAMGRRDWSHDAMRRAKIQIPGRSTGGKPADLDDIWTVFRRLGFLKTSTDETNSESESNVEVEEAERKEQTWNSRVREMAGRCNDFETQLLDCVVNPSELKITWDDVILDDDDTKDTMMQLVTMSRFRPKATSSFMLKHIRINGALLYGPPGTGKTHLCRAIAAASGSNMLSVDSAALQSKWVGESEKYVRAAFTLAEKLHPCVLFMDEVDAMFYRRSSSDKDWTRRSLTQFLTGMDGLSKSGKAPFVLVATNRPWDLDEAFLRRLPQKIFFYLPNEECRRRILGTFVTPDDLEDDVDLGEVAKETKGYSGSDLRAVCAQAGLSWTIEQVRREGAYKVLETSKLKLNNANFKRAIRMIRPSNATSVPREMVDFVKRFNPDVLEEAPTKD</sequence>
<keyword evidence="3" id="KW-0472">Membrane</keyword>
<dbReference type="PANTHER" id="PTHR45644">
    <property type="entry name" value="AAA ATPASE, PUTATIVE (AFU_ORTHOLOGUE AFUA_2G12920)-RELATED-RELATED"/>
    <property type="match status" value="1"/>
</dbReference>
<name>A0A9P6I7M5_9PEZI</name>
<dbReference type="InterPro" id="IPR051701">
    <property type="entry name" value="Mito_OM_Translocase_MSP1"/>
</dbReference>
<feature type="domain" description="AAA+ ATPase" evidence="6">
    <location>
        <begin position="506"/>
        <end position="641"/>
    </location>
</feature>
<evidence type="ECO:0000256" key="1">
    <source>
        <dbReference type="ARBA" id="ARBA00004572"/>
    </source>
</evidence>
<accession>A0A9P6I7M5</accession>
<protein>
    <submittedName>
        <fullName evidence="7">Atpase family aaa domain-containing protein 1 protein</fullName>
    </submittedName>
</protein>
<dbReference type="GeneID" id="62160232"/>
<dbReference type="RefSeq" id="XP_038747324.1">
    <property type="nucleotide sequence ID" value="XM_038887158.1"/>
</dbReference>
<proteinExistence type="predicted"/>
<keyword evidence="3" id="KW-0496">Mitochondrion</keyword>
<evidence type="ECO:0000256" key="3">
    <source>
        <dbReference type="ARBA" id="ARBA00022787"/>
    </source>
</evidence>
<organism evidence="7 8">
    <name type="scientific">Colletotrichum karsti</name>
    <dbReference type="NCBI Taxonomy" id="1095194"/>
    <lineage>
        <taxon>Eukaryota</taxon>
        <taxon>Fungi</taxon>
        <taxon>Dikarya</taxon>
        <taxon>Ascomycota</taxon>
        <taxon>Pezizomycotina</taxon>
        <taxon>Sordariomycetes</taxon>
        <taxon>Hypocreomycetidae</taxon>
        <taxon>Glomerellales</taxon>
        <taxon>Glomerellaceae</taxon>
        <taxon>Colletotrichum</taxon>
        <taxon>Colletotrichum boninense species complex</taxon>
    </lineage>
</organism>
<evidence type="ECO:0000256" key="4">
    <source>
        <dbReference type="ARBA" id="ARBA00022840"/>
    </source>
</evidence>
<dbReference type="Gene3D" id="1.10.8.60">
    <property type="match status" value="1"/>
</dbReference>
<evidence type="ECO:0000313" key="8">
    <source>
        <dbReference type="Proteomes" id="UP000781932"/>
    </source>
</evidence>
<dbReference type="Pfam" id="PF17862">
    <property type="entry name" value="AAA_lid_3"/>
    <property type="match status" value="1"/>
</dbReference>
<evidence type="ECO:0000256" key="5">
    <source>
        <dbReference type="SAM" id="MobiDB-lite"/>
    </source>
</evidence>
<gene>
    <name evidence="7" type="ORF">CkaCkLH20_04439</name>
</gene>
<dbReference type="GO" id="GO:0005524">
    <property type="term" value="F:ATP binding"/>
    <property type="evidence" value="ECO:0007669"/>
    <property type="project" value="UniProtKB-KW"/>
</dbReference>
<evidence type="ECO:0000256" key="2">
    <source>
        <dbReference type="ARBA" id="ARBA00022741"/>
    </source>
</evidence>
<keyword evidence="3" id="KW-1000">Mitochondrion outer membrane</keyword>
<comment type="subcellular location">
    <subcellularLocation>
        <location evidence="1">Mitochondrion outer membrane</location>
        <topology evidence="1">Single-pass membrane protein</topology>
    </subcellularLocation>
</comment>